<feature type="compositionally biased region" description="Polar residues" evidence="1">
    <location>
        <begin position="57"/>
        <end position="78"/>
    </location>
</feature>
<dbReference type="VEuPathDB" id="PiroplasmaDB:BOVATA_010420"/>
<dbReference type="EMBL" id="BDSA01000001">
    <property type="protein sequence ID" value="GBE59549.1"/>
    <property type="molecule type" value="Genomic_DNA"/>
</dbReference>
<keyword evidence="3" id="KW-0378">Hydrolase</keyword>
<dbReference type="GeneID" id="39873319"/>
<proteinExistence type="predicted"/>
<organism evidence="3 4">
    <name type="scientific">Babesia ovata</name>
    <dbReference type="NCBI Taxonomy" id="189622"/>
    <lineage>
        <taxon>Eukaryota</taxon>
        <taxon>Sar</taxon>
        <taxon>Alveolata</taxon>
        <taxon>Apicomplexa</taxon>
        <taxon>Aconoidasida</taxon>
        <taxon>Piroplasmida</taxon>
        <taxon>Babesiidae</taxon>
        <taxon>Babesia</taxon>
    </lineage>
</organism>
<evidence type="ECO:0000256" key="1">
    <source>
        <dbReference type="SAM" id="MobiDB-lite"/>
    </source>
</evidence>
<evidence type="ECO:0000313" key="3">
    <source>
        <dbReference type="EMBL" id="GBE59549.1"/>
    </source>
</evidence>
<evidence type="ECO:0000313" key="4">
    <source>
        <dbReference type="Proteomes" id="UP000236319"/>
    </source>
</evidence>
<comment type="caution">
    <text evidence="3">The sequence shown here is derived from an EMBL/GenBank/DDBJ whole genome shotgun (WGS) entry which is preliminary data.</text>
</comment>
<gene>
    <name evidence="3" type="ORF">BOVATA_010420</name>
</gene>
<sequence>MKVNLAAVLRAFAIVVLSIALHVQAEEQPGQLRKGRDSSCKSGSNVIPGADSEVATGPSTAPEETQSNEMSTASTDNVNKPDKPMPKFPDGFLGKFLYTFRNDRLIRRVFSSYFNPSQ</sequence>
<evidence type="ECO:0000256" key="2">
    <source>
        <dbReference type="SAM" id="SignalP"/>
    </source>
</evidence>
<feature type="signal peptide" evidence="2">
    <location>
        <begin position="1"/>
        <end position="25"/>
    </location>
</feature>
<protein>
    <submittedName>
        <fullName evidence="3">Glycoside hydrolase 57, putative</fullName>
    </submittedName>
</protein>
<feature type="chain" id="PRO_5014169118" evidence="2">
    <location>
        <begin position="26"/>
        <end position="118"/>
    </location>
</feature>
<dbReference type="AlphaFoldDB" id="A0A2H6K9B6"/>
<dbReference type="GO" id="GO:0016787">
    <property type="term" value="F:hydrolase activity"/>
    <property type="evidence" value="ECO:0007669"/>
    <property type="project" value="UniProtKB-KW"/>
</dbReference>
<dbReference type="RefSeq" id="XP_028865792.1">
    <property type="nucleotide sequence ID" value="XM_029009959.1"/>
</dbReference>
<feature type="region of interest" description="Disordered" evidence="1">
    <location>
        <begin position="27"/>
        <end position="86"/>
    </location>
</feature>
<reference evidence="3 4" key="1">
    <citation type="journal article" date="2017" name="BMC Genomics">
        <title>Whole-genome assembly of Babesia ovata and comparative genomics between closely related pathogens.</title>
        <authorList>
            <person name="Yamagishi J."/>
            <person name="Asada M."/>
            <person name="Hakimi H."/>
            <person name="Tanaka T.Q."/>
            <person name="Sugimoto C."/>
            <person name="Kawazu S."/>
        </authorList>
    </citation>
    <scope>NUCLEOTIDE SEQUENCE [LARGE SCALE GENOMIC DNA]</scope>
    <source>
        <strain evidence="3 4">Miyake</strain>
    </source>
</reference>
<accession>A0A2H6K9B6</accession>
<keyword evidence="2" id="KW-0732">Signal</keyword>
<name>A0A2H6K9B6_9APIC</name>
<dbReference type="Proteomes" id="UP000236319">
    <property type="component" value="Unassembled WGS sequence"/>
</dbReference>
<keyword evidence="4" id="KW-1185">Reference proteome</keyword>